<name>A0A7R9CZD5_TIMPO</name>
<accession>A0A7R9CZD5</accession>
<reference evidence="1" key="1">
    <citation type="submission" date="2020-11" db="EMBL/GenBank/DDBJ databases">
        <authorList>
            <person name="Tran Van P."/>
        </authorList>
    </citation>
    <scope>NUCLEOTIDE SEQUENCE</scope>
</reference>
<organism evidence="1">
    <name type="scientific">Timema poppense</name>
    <name type="common">Walking stick</name>
    <dbReference type="NCBI Taxonomy" id="170557"/>
    <lineage>
        <taxon>Eukaryota</taxon>
        <taxon>Metazoa</taxon>
        <taxon>Ecdysozoa</taxon>
        <taxon>Arthropoda</taxon>
        <taxon>Hexapoda</taxon>
        <taxon>Insecta</taxon>
        <taxon>Pterygota</taxon>
        <taxon>Neoptera</taxon>
        <taxon>Polyneoptera</taxon>
        <taxon>Phasmatodea</taxon>
        <taxon>Timematodea</taxon>
        <taxon>Timematoidea</taxon>
        <taxon>Timematidae</taxon>
        <taxon>Timema</taxon>
    </lineage>
</organism>
<gene>
    <name evidence="1" type="ORF">TPSB3V08_LOCUS4386</name>
</gene>
<protein>
    <submittedName>
        <fullName evidence="1">Uncharacterized protein</fullName>
    </submittedName>
</protein>
<proteinExistence type="predicted"/>
<sequence length="87" mass="9676">MAGLDHLDIDFFDILDEFVEEENHEVVRIPRRHIVSGDLFNVDQSTGERVISGAGHASRCGRQRLRSATFNAHESGSVQEEPLSTAV</sequence>
<evidence type="ECO:0000313" key="1">
    <source>
        <dbReference type="EMBL" id="CAD7404213.1"/>
    </source>
</evidence>
<dbReference type="EMBL" id="OD002103">
    <property type="protein sequence ID" value="CAD7404213.1"/>
    <property type="molecule type" value="Genomic_DNA"/>
</dbReference>
<dbReference type="AlphaFoldDB" id="A0A7R9CZD5"/>